<name>A0ACB9K8K2_9ASTR</name>
<sequence length="510" mass="58994">MTEVQHLTIPLQDIKSATSNFDENKVIRSGGFGKMYKGEMAHSKGRSMVAIKRLDRTLEYLDPMYMETGILTKESDVYSFGVVLLEVLCGRLYSENTYGRFPSLVHMWKHSYKQKKLNEIIFQDMMQQMDPSSMERFADIAFQCLQKSCEERPTMSVVVEKLEIAFKYQDTYERVKLEKEYEMILMDVVHPLKYSSAEDLNMLLSKGLILNGGKTWWSINDNREHCVMISIAECLIPDAENDYYFSSDYNSRFPLGSCSIYPNKFKTLVRTQLLSPQTAYMVEQEVLEYQEILQAATPSLVYTSVEELKSLLSKGVLLNRCKTWFSMNENGEHCEMISIAECLSPHEEKDYHYLHDYNSRFGEAVMLDSWIFSVVSKIKSQELSPQTTYASYLVYKLPEDSSENEAPLEARYKYLGSDDWKVGNSRYIYLVSPKTSVIRPKSNQNTHNPVNRPKIKGIPQQRSDGWMEVQVWEFQTGTTAKMIHMHVELAPSDHKPIHGVFVQGIEFRPV</sequence>
<organism evidence="1 2">
    <name type="scientific">Smallanthus sonchifolius</name>
    <dbReference type="NCBI Taxonomy" id="185202"/>
    <lineage>
        <taxon>Eukaryota</taxon>
        <taxon>Viridiplantae</taxon>
        <taxon>Streptophyta</taxon>
        <taxon>Embryophyta</taxon>
        <taxon>Tracheophyta</taxon>
        <taxon>Spermatophyta</taxon>
        <taxon>Magnoliopsida</taxon>
        <taxon>eudicotyledons</taxon>
        <taxon>Gunneridae</taxon>
        <taxon>Pentapetalae</taxon>
        <taxon>asterids</taxon>
        <taxon>campanulids</taxon>
        <taxon>Asterales</taxon>
        <taxon>Asteraceae</taxon>
        <taxon>Asteroideae</taxon>
        <taxon>Heliantheae alliance</taxon>
        <taxon>Millerieae</taxon>
        <taxon>Smallanthus</taxon>
    </lineage>
</organism>
<dbReference type="Proteomes" id="UP001056120">
    <property type="component" value="Linkage Group LG01"/>
</dbReference>
<proteinExistence type="predicted"/>
<keyword evidence="2" id="KW-1185">Reference proteome</keyword>
<gene>
    <name evidence="1" type="ORF">L1987_02711</name>
</gene>
<dbReference type="EMBL" id="CM042018">
    <property type="protein sequence ID" value="KAI3828606.1"/>
    <property type="molecule type" value="Genomic_DNA"/>
</dbReference>
<evidence type="ECO:0000313" key="2">
    <source>
        <dbReference type="Proteomes" id="UP001056120"/>
    </source>
</evidence>
<comment type="caution">
    <text evidence="1">The sequence shown here is derived from an EMBL/GenBank/DDBJ whole genome shotgun (WGS) entry which is preliminary data.</text>
</comment>
<reference evidence="2" key="1">
    <citation type="journal article" date="2022" name="Mol. Ecol. Resour.">
        <title>The genomes of chicory, endive, great burdock and yacon provide insights into Asteraceae palaeo-polyploidization history and plant inulin production.</title>
        <authorList>
            <person name="Fan W."/>
            <person name="Wang S."/>
            <person name="Wang H."/>
            <person name="Wang A."/>
            <person name="Jiang F."/>
            <person name="Liu H."/>
            <person name="Zhao H."/>
            <person name="Xu D."/>
            <person name="Zhang Y."/>
        </authorList>
    </citation>
    <scope>NUCLEOTIDE SEQUENCE [LARGE SCALE GENOMIC DNA]</scope>
    <source>
        <strain evidence="2">cv. Yunnan</strain>
    </source>
</reference>
<protein>
    <submittedName>
        <fullName evidence="1">Uncharacterized protein</fullName>
    </submittedName>
</protein>
<accession>A0ACB9K8K2</accession>
<reference evidence="1 2" key="2">
    <citation type="journal article" date="2022" name="Mol. Ecol. Resour.">
        <title>The genomes of chicory, endive, great burdock and yacon provide insights into Asteraceae paleo-polyploidization history and plant inulin production.</title>
        <authorList>
            <person name="Fan W."/>
            <person name="Wang S."/>
            <person name="Wang H."/>
            <person name="Wang A."/>
            <person name="Jiang F."/>
            <person name="Liu H."/>
            <person name="Zhao H."/>
            <person name="Xu D."/>
            <person name="Zhang Y."/>
        </authorList>
    </citation>
    <scope>NUCLEOTIDE SEQUENCE [LARGE SCALE GENOMIC DNA]</scope>
    <source>
        <strain evidence="2">cv. Yunnan</strain>
        <tissue evidence="1">Leaves</tissue>
    </source>
</reference>
<evidence type="ECO:0000313" key="1">
    <source>
        <dbReference type="EMBL" id="KAI3828606.1"/>
    </source>
</evidence>